<proteinExistence type="predicted"/>
<organism evidence="1 2">
    <name type="scientific">Roseibacillus ishigakijimensis</name>
    <dbReference type="NCBI Taxonomy" id="454146"/>
    <lineage>
        <taxon>Bacteria</taxon>
        <taxon>Pseudomonadati</taxon>
        <taxon>Verrucomicrobiota</taxon>
        <taxon>Verrucomicrobiia</taxon>
        <taxon>Verrucomicrobiales</taxon>
        <taxon>Verrucomicrobiaceae</taxon>
        <taxon>Roseibacillus</taxon>
    </lineage>
</organism>
<dbReference type="PROSITE" id="PS51257">
    <property type="entry name" value="PROKAR_LIPOPROTEIN"/>
    <property type="match status" value="1"/>
</dbReference>
<protein>
    <submittedName>
        <fullName evidence="1">Uncharacterized protein</fullName>
    </submittedName>
</protein>
<evidence type="ECO:0000313" key="2">
    <source>
        <dbReference type="Proteomes" id="UP000604083"/>
    </source>
</evidence>
<name>A0A934RU60_9BACT</name>
<evidence type="ECO:0000313" key="1">
    <source>
        <dbReference type="EMBL" id="MBK1835736.1"/>
    </source>
</evidence>
<gene>
    <name evidence="1" type="ORF">JIN78_16860</name>
</gene>
<dbReference type="EMBL" id="JAENIO010000130">
    <property type="protein sequence ID" value="MBK1835736.1"/>
    <property type="molecule type" value="Genomic_DNA"/>
</dbReference>
<comment type="caution">
    <text evidence="1">The sequence shown here is derived from an EMBL/GenBank/DDBJ whole genome shotgun (WGS) entry which is preliminary data.</text>
</comment>
<dbReference type="Proteomes" id="UP000604083">
    <property type="component" value="Unassembled WGS sequence"/>
</dbReference>
<dbReference type="RefSeq" id="WP_200393170.1">
    <property type="nucleotide sequence ID" value="NZ_JAENIO010000130.1"/>
</dbReference>
<reference evidence="1" key="1">
    <citation type="submission" date="2021-01" db="EMBL/GenBank/DDBJ databases">
        <title>Modified the classification status of verrucomicrobia.</title>
        <authorList>
            <person name="Feng X."/>
        </authorList>
    </citation>
    <scope>NUCLEOTIDE SEQUENCE</scope>
    <source>
        <strain evidence="1">KCTC 12986</strain>
    </source>
</reference>
<accession>A0A934RU60</accession>
<keyword evidence="2" id="KW-1185">Reference proteome</keyword>
<sequence>MQRLMIVLISVTIGCSAVYASELWHDGKITPNQPFKAKVIGVKPGWGWDTIVLKELGGKGRYCLASVGHINPTYEIVAAQDFNKKEMIRNNTTFIDPAVDVERFSWTMGVWMHGKRFGEKDAATQFYKNGEQVAAPNP</sequence>
<dbReference type="AlphaFoldDB" id="A0A934RU60"/>